<dbReference type="RefSeq" id="WP_160410051.1">
    <property type="nucleotide sequence ID" value="NZ_CP168562.1"/>
</dbReference>
<feature type="transmembrane region" description="Helical" evidence="10">
    <location>
        <begin position="6"/>
        <end position="29"/>
    </location>
</feature>
<name>A0A7X3K9W7_9BURK</name>
<evidence type="ECO:0000256" key="9">
    <source>
        <dbReference type="ARBA" id="ARBA00023136"/>
    </source>
</evidence>
<evidence type="ECO:0000256" key="7">
    <source>
        <dbReference type="ARBA" id="ARBA00022692"/>
    </source>
</evidence>
<evidence type="ECO:0000256" key="6">
    <source>
        <dbReference type="ARBA" id="ARBA00022475"/>
    </source>
</evidence>
<comment type="function">
    <text evidence="1">Required for nicotinamide riboside transport across the inner membrane.</text>
</comment>
<dbReference type="GO" id="GO:0034257">
    <property type="term" value="F:nicotinamide riboside transmembrane transporter activity"/>
    <property type="evidence" value="ECO:0007669"/>
    <property type="project" value="InterPro"/>
</dbReference>
<organism evidence="11 12">
    <name type="scientific">Massilia cellulosiltytica</name>
    <dbReference type="NCBI Taxonomy" id="2683234"/>
    <lineage>
        <taxon>Bacteria</taxon>
        <taxon>Pseudomonadati</taxon>
        <taxon>Pseudomonadota</taxon>
        <taxon>Betaproteobacteria</taxon>
        <taxon>Burkholderiales</taxon>
        <taxon>Oxalobacteraceae</taxon>
        <taxon>Telluria group</taxon>
        <taxon>Massilia</taxon>
    </lineage>
</organism>
<comment type="similarity">
    <text evidence="3">Belongs to the nicotinamide ribonucleoside (NR) uptake permease (TC 4.B.1) family.</text>
</comment>
<dbReference type="Pfam" id="PF04973">
    <property type="entry name" value="NMN_transporter"/>
    <property type="match status" value="1"/>
</dbReference>
<evidence type="ECO:0000313" key="11">
    <source>
        <dbReference type="EMBL" id="MVW62765.1"/>
    </source>
</evidence>
<feature type="transmembrane region" description="Helical" evidence="10">
    <location>
        <begin position="61"/>
        <end position="78"/>
    </location>
</feature>
<protein>
    <recommendedName>
        <fullName evidence="4">Nicotinamide riboside transporter PnuC</fullName>
    </recommendedName>
</protein>
<accession>A0A7X3K9W7</accession>
<dbReference type="Proteomes" id="UP000443353">
    <property type="component" value="Unassembled WGS sequence"/>
</dbReference>
<dbReference type="InterPro" id="IPR006419">
    <property type="entry name" value="NMN_transpt_PnuC"/>
</dbReference>
<keyword evidence="12" id="KW-1185">Reference proteome</keyword>
<feature type="transmembrane region" description="Helical" evidence="10">
    <location>
        <begin position="36"/>
        <end position="55"/>
    </location>
</feature>
<comment type="subcellular location">
    <subcellularLocation>
        <location evidence="2">Cell membrane</location>
        <topology evidence="2">Multi-pass membrane protein</topology>
    </subcellularLocation>
</comment>
<feature type="transmembrane region" description="Helical" evidence="10">
    <location>
        <begin position="172"/>
        <end position="190"/>
    </location>
</feature>
<evidence type="ECO:0000256" key="5">
    <source>
        <dbReference type="ARBA" id="ARBA00022448"/>
    </source>
</evidence>
<proteinExistence type="inferred from homology"/>
<dbReference type="GO" id="GO:0005886">
    <property type="term" value="C:plasma membrane"/>
    <property type="evidence" value="ECO:0007669"/>
    <property type="project" value="UniProtKB-SubCell"/>
</dbReference>
<feature type="transmembrane region" description="Helical" evidence="10">
    <location>
        <begin position="98"/>
        <end position="117"/>
    </location>
</feature>
<evidence type="ECO:0000256" key="8">
    <source>
        <dbReference type="ARBA" id="ARBA00022989"/>
    </source>
</evidence>
<keyword evidence="6" id="KW-1003">Cell membrane</keyword>
<evidence type="ECO:0000313" key="12">
    <source>
        <dbReference type="Proteomes" id="UP000443353"/>
    </source>
</evidence>
<evidence type="ECO:0000256" key="2">
    <source>
        <dbReference type="ARBA" id="ARBA00004651"/>
    </source>
</evidence>
<dbReference type="PANTHER" id="PTHR36122:SF2">
    <property type="entry name" value="NICOTINAMIDE RIBOSIDE TRANSPORTER PNUC"/>
    <property type="match status" value="1"/>
</dbReference>
<keyword evidence="5" id="KW-0813">Transport</keyword>
<evidence type="ECO:0000256" key="10">
    <source>
        <dbReference type="SAM" id="Phobius"/>
    </source>
</evidence>
<gene>
    <name evidence="11" type="ORF">GPY61_22810</name>
</gene>
<keyword evidence="8 10" id="KW-1133">Transmembrane helix</keyword>
<dbReference type="AlphaFoldDB" id="A0A7X3K9W7"/>
<dbReference type="NCBIfam" id="TIGR01528">
    <property type="entry name" value="NMN_trans_PnuC"/>
    <property type="match status" value="1"/>
</dbReference>
<reference evidence="11 12" key="1">
    <citation type="submission" date="2019-12" db="EMBL/GenBank/DDBJ databases">
        <authorList>
            <person name="Li C."/>
            <person name="Zhao J."/>
        </authorList>
    </citation>
    <scope>NUCLEOTIDE SEQUENCE [LARGE SCALE GENOMIC DNA]</scope>
    <source>
        <strain evidence="11 12">NEAU-DD11</strain>
    </source>
</reference>
<comment type="caution">
    <text evidence="11">The sequence shown here is derived from an EMBL/GenBank/DDBJ whole genome shotgun (WGS) entry which is preliminary data.</text>
</comment>
<dbReference type="EMBL" id="WSES01000007">
    <property type="protein sequence ID" value="MVW62765.1"/>
    <property type="molecule type" value="Genomic_DNA"/>
</dbReference>
<keyword evidence="9 10" id="KW-0472">Membrane</keyword>
<keyword evidence="7 10" id="KW-0812">Transmembrane</keyword>
<evidence type="ECO:0000256" key="3">
    <source>
        <dbReference type="ARBA" id="ARBA00006669"/>
    </source>
</evidence>
<sequence>MNDTLVLLGFSTTPLELLGFVLSVATVVLTILRNHWGWFFAIVSSATYGVVFFDARLYGDAGLQGVFIAASIWGWWQWLRGAGGRPLPVTRLSHTGRLASLLGWAVGFFALSAFLKACTDTDVPHMDGFLTAGSLLGQLLTARKKIENWHTWIVVDILYVGLYIYKGLHLTAILYAVFVVLAVLGLRAWTHAAQDADMPVAEGAR</sequence>
<evidence type="ECO:0000256" key="4">
    <source>
        <dbReference type="ARBA" id="ARBA00017522"/>
    </source>
</evidence>
<dbReference type="PANTHER" id="PTHR36122">
    <property type="entry name" value="NICOTINAMIDE RIBOSIDE TRANSPORTER PNUC"/>
    <property type="match status" value="1"/>
</dbReference>
<evidence type="ECO:0000256" key="1">
    <source>
        <dbReference type="ARBA" id="ARBA00002672"/>
    </source>
</evidence>